<name>A0A0D3KJB1_EMIH1</name>
<dbReference type="EnsemblProtists" id="EOD35846">
    <property type="protein sequence ID" value="EOD35846"/>
    <property type="gene ID" value="EMIHUDRAFT_110601"/>
</dbReference>
<evidence type="ECO:0000313" key="9">
    <source>
        <dbReference type="EnsemblProtists" id="EOD35846"/>
    </source>
</evidence>
<dbReference type="KEGG" id="ehx:EMIHUDRAFT_110601"/>
<dbReference type="HOGENOM" id="CLU_084353_0_0_1"/>
<proteinExistence type="predicted"/>
<accession>A0A0D3KJB1</accession>
<organism evidence="9 10">
    <name type="scientific">Emiliania huxleyi (strain CCMP1516)</name>
    <dbReference type="NCBI Taxonomy" id="280463"/>
    <lineage>
        <taxon>Eukaryota</taxon>
        <taxon>Haptista</taxon>
        <taxon>Haptophyta</taxon>
        <taxon>Prymnesiophyceae</taxon>
        <taxon>Isochrysidales</taxon>
        <taxon>Noelaerhabdaceae</taxon>
        <taxon>Emiliania</taxon>
    </lineage>
</organism>
<keyword evidence="3 7" id="KW-0812">Transmembrane</keyword>
<evidence type="ECO:0000256" key="1">
    <source>
        <dbReference type="ARBA" id="ARBA00004651"/>
    </source>
</evidence>
<feature type="transmembrane region" description="Helical" evidence="7">
    <location>
        <begin position="105"/>
        <end position="125"/>
    </location>
</feature>
<evidence type="ECO:0000256" key="3">
    <source>
        <dbReference type="ARBA" id="ARBA00022692"/>
    </source>
</evidence>
<dbReference type="PaxDb" id="2903-EOD35846"/>
<evidence type="ECO:0000259" key="8">
    <source>
        <dbReference type="Pfam" id="PF03458"/>
    </source>
</evidence>
<evidence type="ECO:0000256" key="7">
    <source>
        <dbReference type="SAM" id="Phobius"/>
    </source>
</evidence>
<keyword evidence="2" id="KW-1003">Cell membrane</keyword>
<feature type="domain" description="Glycine transporter" evidence="8">
    <location>
        <begin position="47"/>
        <end position="117"/>
    </location>
</feature>
<dbReference type="Proteomes" id="UP000013827">
    <property type="component" value="Unassembled WGS sequence"/>
</dbReference>
<dbReference type="PANTHER" id="PTHR30506">
    <property type="entry name" value="INNER MEMBRANE PROTEIN"/>
    <property type="match status" value="1"/>
</dbReference>
<dbReference type="GeneID" id="17281116"/>
<dbReference type="AlphaFoldDB" id="A0A0D3KJB1"/>
<dbReference type="PANTHER" id="PTHR30506:SF3">
    <property type="entry name" value="UPF0126 INNER MEMBRANE PROTEIN YADS-RELATED"/>
    <property type="match status" value="1"/>
</dbReference>
<evidence type="ECO:0000256" key="5">
    <source>
        <dbReference type="ARBA" id="ARBA00023136"/>
    </source>
</evidence>
<dbReference type="RefSeq" id="XP_005788275.1">
    <property type="nucleotide sequence ID" value="XM_005788218.1"/>
</dbReference>
<keyword evidence="10" id="KW-1185">Reference proteome</keyword>
<evidence type="ECO:0000256" key="6">
    <source>
        <dbReference type="SAM" id="MobiDB-lite"/>
    </source>
</evidence>
<dbReference type="InterPro" id="IPR005115">
    <property type="entry name" value="Gly_transporter"/>
</dbReference>
<feature type="transmembrane region" description="Helical" evidence="7">
    <location>
        <begin position="175"/>
        <end position="195"/>
    </location>
</feature>
<keyword evidence="4 7" id="KW-1133">Transmembrane helix</keyword>
<reference evidence="9" key="2">
    <citation type="submission" date="2024-10" db="UniProtKB">
        <authorList>
            <consortium name="EnsemblProtists"/>
        </authorList>
    </citation>
    <scope>IDENTIFICATION</scope>
</reference>
<dbReference type="Pfam" id="PF03458">
    <property type="entry name" value="Gly_transporter"/>
    <property type="match status" value="1"/>
</dbReference>
<reference evidence="10" key="1">
    <citation type="journal article" date="2013" name="Nature">
        <title>Pan genome of the phytoplankton Emiliania underpins its global distribution.</title>
        <authorList>
            <person name="Read B.A."/>
            <person name="Kegel J."/>
            <person name="Klute M.J."/>
            <person name="Kuo A."/>
            <person name="Lefebvre S.C."/>
            <person name="Maumus F."/>
            <person name="Mayer C."/>
            <person name="Miller J."/>
            <person name="Monier A."/>
            <person name="Salamov A."/>
            <person name="Young J."/>
            <person name="Aguilar M."/>
            <person name="Claverie J.M."/>
            <person name="Frickenhaus S."/>
            <person name="Gonzalez K."/>
            <person name="Herman E.K."/>
            <person name="Lin Y.C."/>
            <person name="Napier J."/>
            <person name="Ogata H."/>
            <person name="Sarno A.F."/>
            <person name="Shmutz J."/>
            <person name="Schroeder D."/>
            <person name="de Vargas C."/>
            <person name="Verret F."/>
            <person name="von Dassow P."/>
            <person name="Valentin K."/>
            <person name="Van de Peer Y."/>
            <person name="Wheeler G."/>
            <person name="Dacks J.B."/>
            <person name="Delwiche C.F."/>
            <person name="Dyhrman S.T."/>
            <person name="Glockner G."/>
            <person name="John U."/>
            <person name="Richards T."/>
            <person name="Worden A.Z."/>
            <person name="Zhang X."/>
            <person name="Grigoriev I.V."/>
            <person name="Allen A.E."/>
            <person name="Bidle K."/>
            <person name="Borodovsky M."/>
            <person name="Bowler C."/>
            <person name="Brownlee C."/>
            <person name="Cock J.M."/>
            <person name="Elias M."/>
            <person name="Gladyshev V.N."/>
            <person name="Groth M."/>
            <person name="Guda C."/>
            <person name="Hadaegh A."/>
            <person name="Iglesias-Rodriguez M.D."/>
            <person name="Jenkins J."/>
            <person name="Jones B.M."/>
            <person name="Lawson T."/>
            <person name="Leese F."/>
            <person name="Lindquist E."/>
            <person name="Lobanov A."/>
            <person name="Lomsadze A."/>
            <person name="Malik S.B."/>
            <person name="Marsh M.E."/>
            <person name="Mackinder L."/>
            <person name="Mock T."/>
            <person name="Mueller-Roeber B."/>
            <person name="Pagarete A."/>
            <person name="Parker M."/>
            <person name="Probert I."/>
            <person name="Quesneville H."/>
            <person name="Raines C."/>
            <person name="Rensing S.A."/>
            <person name="Riano-Pachon D.M."/>
            <person name="Richier S."/>
            <person name="Rokitta S."/>
            <person name="Shiraiwa Y."/>
            <person name="Soanes D.M."/>
            <person name="van der Giezen M."/>
            <person name="Wahlund T.M."/>
            <person name="Williams B."/>
            <person name="Wilson W."/>
            <person name="Wolfe G."/>
            <person name="Wurch L.L."/>
        </authorList>
    </citation>
    <scope>NUCLEOTIDE SEQUENCE</scope>
</reference>
<keyword evidence="5 7" id="KW-0472">Membrane</keyword>
<comment type="subcellular location">
    <subcellularLocation>
        <location evidence="1">Cell membrane</location>
        <topology evidence="1">Multi-pass membrane protein</topology>
    </subcellularLocation>
</comment>
<feature type="region of interest" description="Disordered" evidence="6">
    <location>
        <begin position="266"/>
        <end position="288"/>
    </location>
</feature>
<evidence type="ECO:0000313" key="10">
    <source>
        <dbReference type="Proteomes" id="UP000013827"/>
    </source>
</evidence>
<evidence type="ECO:0000256" key="4">
    <source>
        <dbReference type="ARBA" id="ARBA00022989"/>
    </source>
</evidence>
<evidence type="ECO:0000256" key="2">
    <source>
        <dbReference type="ARBA" id="ARBA00022475"/>
    </source>
</evidence>
<protein>
    <recommendedName>
        <fullName evidence="8">Glycine transporter domain-containing protein</fullName>
    </recommendedName>
</protein>
<dbReference type="GO" id="GO:0005886">
    <property type="term" value="C:plasma membrane"/>
    <property type="evidence" value="ECO:0007669"/>
    <property type="project" value="UniProtKB-SubCell"/>
</dbReference>
<sequence>MRPLLQGFRGSCTARGGVAAHSLPLLALRGGAAGADVSQLVLDATFYLGTAMASMAGTITAGSCEMDLFGCTIVGTLTAIGGGTIRDIILGRTVYWLTDTSHLTIALAVSVAIFLTWPALVSLGLRDSHLAFLWSDALGMQHMRRSRSSAACSPPSAEERDPTSPVPLPAGAEYFVPWLFCLLLRAAAWTFRLALPHWARKRQSIFDLRGAPPPLEAQPSPRPIAPSLFPRAVPWTGSLSLEPQKPQFQVGRLLLGPKQRRRFGLPQLLVPKGRRGRRKVPPPADEFD</sequence>